<keyword evidence="2" id="KW-1185">Reference proteome</keyword>
<gene>
    <name evidence="1" type="ORF">J3998_08695</name>
</gene>
<accession>A0ABS3Q6G3</accession>
<dbReference type="RefSeq" id="WP_208150186.1">
    <property type="nucleotide sequence ID" value="NZ_JAGETV010000015.1"/>
</dbReference>
<comment type="caution">
    <text evidence="1">The sequence shown here is derived from an EMBL/GenBank/DDBJ whole genome shotgun (WGS) entry which is preliminary data.</text>
</comment>
<dbReference type="EMBL" id="JAGETV010000015">
    <property type="protein sequence ID" value="MBO1927653.1"/>
    <property type="molecule type" value="Genomic_DNA"/>
</dbReference>
<evidence type="ECO:0000313" key="1">
    <source>
        <dbReference type="EMBL" id="MBO1927653.1"/>
    </source>
</evidence>
<dbReference type="Pfam" id="PF07388">
    <property type="entry name" value="A-2_8-polyST"/>
    <property type="match status" value="1"/>
</dbReference>
<sequence>MKVSLYIAATPWNFLNSFVFASQRKDERSYLMYVDFPINQPNPYLDALSKIDSPFEQSWCFHGKFKGAWKKWRSRVRELNEIKQIVAELKPDQVFVGSDRRIEFQCAMTEAVKHKPEVKGIYLDEGVFSYTCRRRSQTWRDRVLDSWIKKRMYPCDWKHPITIGASEWISEGWLLAPEKACGLLKDLLLLNPIPLNFYQSPRLQSLLEQFISDDQAPLLNQAYDLLIILPHPSNLSVSLQQQYAEYLSKQTGLRIAVKKHPRDGSNLNWLENIVKRDKRMSFSILPSALPLELILPKLSFSDVVSAPSTALLTVKLLKKDVGINILTDEAEIHHSEFQELLS</sequence>
<dbReference type="Proteomes" id="UP000664835">
    <property type="component" value="Unassembled WGS sequence"/>
</dbReference>
<reference evidence="1 2" key="1">
    <citation type="submission" date="2021-03" db="EMBL/GenBank/DDBJ databases">
        <title>Thiomicrorhabdus sp.nov.,novel sulfur-oxidizing bacteria isolated from coastal sediment.</title>
        <authorList>
            <person name="Liu X."/>
        </authorList>
    </citation>
    <scope>NUCLEOTIDE SEQUENCE [LARGE SCALE GENOMIC DNA]</scope>
    <source>
        <strain evidence="1 2">6S2-11</strain>
    </source>
</reference>
<proteinExistence type="predicted"/>
<name>A0ABS3Q6G3_9GAMM</name>
<dbReference type="InterPro" id="IPR010866">
    <property type="entry name" value="A-2_8-polyST"/>
</dbReference>
<protein>
    <submittedName>
        <fullName evidence="1">Uncharacterized protein</fullName>
    </submittedName>
</protein>
<organism evidence="1 2">
    <name type="scientific">Thiomicrorhabdus marina</name>
    <dbReference type="NCBI Taxonomy" id="2818442"/>
    <lineage>
        <taxon>Bacteria</taxon>
        <taxon>Pseudomonadati</taxon>
        <taxon>Pseudomonadota</taxon>
        <taxon>Gammaproteobacteria</taxon>
        <taxon>Thiotrichales</taxon>
        <taxon>Piscirickettsiaceae</taxon>
        <taxon>Thiomicrorhabdus</taxon>
    </lineage>
</organism>
<evidence type="ECO:0000313" key="2">
    <source>
        <dbReference type="Proteomes" id="UP000664835"/>
    </source>
</evidence>